<feature type="domain" description="TonB-dependent receptor-like beta-barrel" evidence="18">
    <location>
        <begin position="255"/>
        <end position="677"/>
    </location>
</feature>
<evidence type="ECO:0000313" key="21">
    <source>
        <dbReference type="Proteomes" id="UP000646745"/>
    </source>
</evidence>
<proteinExistence type="inferred from homology"/>
<accession>A0ABQ3E2W3</accession>
<comment type="caution">
    <text evidence="20">The sequence shown here is derived from an EMBL/GenBank/DDBJ whole genome shotgun (WGS) entry which is preliminary data.</text>
</comment>
<keyword evidence="4 14" id="KW-1134">Transmembrane beta strand</keyword>
<evidence type="ECO:0000313" key="20">
    <source>
        <dbReference type="EMBL" id="GHB24581.1"/>
    </source>
</evidence>
<evidence type="ECO:0000256" key="13">
    <source>
        <dbReference type="ARBA" id="ARBA00023237"/>
    </source>
</evidence>
<evidence type="ECO:0000256" key="15">
    <source>
        <dbReference type="PROSITE-ProRule" id="PRU10144"/>
    </source>
</evidence>
<dbReference type="PANTHER" id="PTHR32552:SF68">
    <property type="entry name" value="FERRICHROME OUTER MEMBRANE TRANSPORTER_PHAGE RECEPTOR"/>
    <property type="match status" value="1"/>
</dbReference>
<dbReference type="InterPro" id="IPR037066">
    <property type="entry name" value="Plug_dom_sf"/>
</dbReference>
<dbReference type="PROSITE" id="PS52016">
    <property type="entry name" value="TONB_DEPENDENT_REC_3"/>
    <property type="match status" value="1"/>
</dbReference>
<feature type="short sequence motif" description="TonB C-terminal box" evidence="15">
    <location>
        <begin position="691"/>
        <end position="708"/>
    </location>
</feature>
<evidence type="ECO:0000256" key="6">
    <source>
        <dbReference type="ARBA" id="ARBA00022692"/>
    </source>
</evidence>
<dbReference type="SUPFAM" id="SSF56935">
    <property type="entry name" value="Porins"/>
    <property type="match status" value="1"/>
</dbReference>
<keyword evidence="8" id="KW-0408">Iron</keyword>
<evidence type="ECO:0000256" key="9">
    <source>
        <dbReference type="ARBA" id="ARBA00023065"/>
    </source>
</evidence>
<keyword evidence="13 14" id="KW-0998">Cell outer membrane</keyword>
<dbReference type="PANTHER" id="PTHR32552">
    <property type="entry name" value="FERRICHROME IRON RECEPTOR-RELATED"/>
    <property type="match status" value="1"/>
</dbReference>
<evidence type="ECO:0000256" key="4">
    <source>
        <dbReference type="ARBA" id="ARBA00022452"/>
    </source>
</evidence>
<dbReference type="RefSeq" id="WP_189445006.1">
    <property type="nucleotide sequence ID" value="NZ_BMZI01000005.1"/>
</dbReference>
<evidence type="ECO:0000256" key="2">
    <source>
        <dbReference type="ARBA" id="ARBA00009810"/>
    </source>
</evidence>
<evidence type="ECO:0000256" key="14">
    <source>
        <dbReference type="PROSITE-ProRule" id="PRU01360"/>
    </source>
</evidence>
<evidence type="ECO:0000256" key="17">
    <source>
        <dbReference type="SAM" id="SignalP"/>
    </source>
</evidence>
<name>A0ABQ3E2W3_9GAMM</name>
<feature type="chain" id="PRO_5046888616" evidence="17">
    <location>
        <begin position="27"/>
        <end position="708"/>
    </location>
</feature>
<dbReference type="Proteomes" id="UP000646745">
    <property type="component" value="Unassembled WGS sequence"/>
</dbReference>
<keyword evidence="9" id="KW-0406">Ion transport</keyword>
<dbReference type="InterPro" id="IPR010105">
    <property type="entry name" value="TonB_sidphr_rcpt"/>
</dbReference>
<dbReference type="InterPro" id="IPR000531">
    <property type="entry name" value="Beta-barrel_TonB"/>
</dbReference>
<keyword evidence="21" id="KW-1185">Reference proteome</keyword>
<dbReference type="Pfam" id="PF00593">
    <property type="entry name" value="TonB_dep_Rec_b-barrel"/>
    <property type="match status" value="1"/>
</dbReference>
<evidence type="ECO:0000256" key="16">
    <source>
        <dbReference type="RuleBase" id="RU003357"/>
    </source>
</evidence>
<keyword evidence="6 14" id="KW-0812">Transmembrane</keyword>
<comment type="subcellular location">
    <subcellularLocation>
        <location evidence="1 14">Cell outer membrane</location>
        <topology evidence="1 14">Multi-pass membrane protein</topology>
    </subcellularLocation>
</comment>
<protein>
    <submittedName>
        <fullName evidence="20">Ferrioxamine B receptor</fullName>
    </submittedName>
</protein>
<keyword evidence="12 20" id="KW-0675">Receptor</keyword>
<evidence type="ECO:0000256" key="1">
    <source>
        <dbReference type="ARBA" id="ARBA00004571"/>
    </source>
</evidence>
<dbReference type="InterPro" id="IPR039426">
    <property type="entry name" value="TonB-dep_rcpt-like"/>
</dbReference>
<dbReference type="Gene3D" id="2.40.170.20">
    <property type="entry name" value="TonB-dependent receptor, beta-barrel domain"/>
    <property type="match status" value="1"/>
</dbReference>
<evidence type="ECO:0000259" key="18">
    <source>
        <dbReference type="Pfam" id="PF00593"/>
    </source>
</evidence>
<comment type="similarity">
    <text evidence="2 14 16">Belongs to the TonB-dependent receptor family.</text>
</comment>
<keyword evidence="7 17" id="KW-0732">Signal</keyword>
<evidence type="ECO:0000256" key="11">
    <source>
        <dbReference type="ARBA" id="ARBA00023136"/>
    </source>
</evidence>
<keyword evidence="11 14" id="KW-0472">Membrane</keyword>
<feature type="domain" description="TonB-dependent receptor plug" evidence="19">
    <location>
        <begin position="60"/>
        <end position="163"/>
    </location>
</feature>
<dbReference type="PROSITE" id="PS01156">
    <property type="entry name" value="TONB_DEPENDENT_REC_2"/>
    <property type="match status" value="1"/>
</dbReference>
<feature type="signal peptide" evidence="17">
    <location>
        <begin position="1"/>
        <end position="26"/>
    </location>
</feature>
<dbReference type="Pfam" id="PF07715">
    <property type="entry name" value="Plug"/>
    <property type="match status" value="1"/>
</dbReference>
<organism evidence="20 21">
    <name type="scientific">Salinicola rhizosphaerae</name>
    <dbReference type="NCBI Taxonomy" id="1443141"/>
    <lineage>
        <taxon>Bacteria</taxon>
        <taxon>Pseudomonadati</taxon>
        <taxon>Pseudomonadota</taxon>
        <taxon>Gammaproteobacteria</taxon>
        <taxon>Oceanospirillales</taxon>
        <taxon>Halomonadaceae</taxon>
        <taxon>Salinicola</taxon>
    </lineage>
</organism>
<evidence type="ECO:0000256" key="12">
    <source>
        <dbReference type="ARBA" id="ARBA00023170"/>
    </source>
</evidence>
<evidence type="ECO:0000256" key="8">
    <source>
        <dbReference type="ARBA" id="ARBA00023004"/>
    </source>
</evidence>
<evidence type="ECO:0000256" key="3">
    <source>
        <dbReference type="ARBA" id="ARBA00022448"/>
    </source>
</evidence>
<keyword evidence="10 16" id="KW-0798">TonB box</keyword>
<keyword evidence="3 14" id="KW-0813">Transport</keyword>
<evidence type="ECO:0000256" key="10">
    <source>
        <dbReference type="ARBA" id="ARBA00023077"/>
    </source>
</evidence>
<evidence type="ECO:0000256" key="7">
    <source>
        <dbReference type="ARBA" id="ARBA00022729"/>
    </source>
</evidence>
<dbReference type="NCBIfam" id="TIGR01783">
    <property type="entry name" value="TonB-siderophor"/>
    <property type="match status" value="1"/>
</dbReference>
<evidence type="ECO:0000256" key="5">
    <source>
        <dbReference type="ARBA" id="ARBA00022496"/>
    </source>
</evidence>
<evidence type="ECO:0000259" key="19">
    <source>
        <dbReference type="Pfam" id="PF07715"/>
    </source>
</evidence>
<dbReference type="EMBL" id="BMZI01000005">
    <property type="protein sequence ID" value="GHB24581.1"/>
    <property type="molecule type" value="Genomic_DNA"/>
</dbReference>
<sequence>MPLRRYPSSLPLYLLGLTLLPLTAAAQSTSTGDSSNSRDLGTVTVTGQSAATKTETPFLETPQSVSRVDRDEMDERGVRTLREAAQYTPGVYTNQVGASNRYDYLVMRGFSDGSLSNTYLDGLKVMGDTNGYSSMVIDPWFIDNMEIVKGPASVLYGRSSPGGLVALTSKKPLFQPYHKLQVSVGNNSQRTGAFDVSGPLDDERRVAYRLVGIGSAADTQFDPVEEERYAIMPSITWDATDDTSITVMAYLQKDPEGGYHSGVPYEGSVTSHNGHRISNTFFDGEEDHDKFERYQRMFGYDLEHRFSPDVTARQKLRYLNADVELDQVYDYGWVSDDANELNRYYSGGRESLQAWTLDNQVEANLKSGFIDHTVLVGIDYQKRRNDVVYTYGTFPTINPFEPSYGADPVGDIIVTNDERHELSQTGIYLQDQMAIDRWRLTLGGRYDWVDIKNTDHLNDTESQLNDTQLSGRAGVLYLFDNGIAPYLSYNTAFTPTSFVDEEGDLLEPMKGEQWETGLKFQPPGTRDRYSLSLFRINQENVATKEQPEDPYRSIGEIRSQGVELEARTWLTDSFRLQAGYSYTDIRYTKSDDPTEDGNYAIYAPRHQASVWGNYTFARGPLDGLDAGLGVRYYADIYADRANTEKVPDYTLVDATVGYDLGKIGLQGVDARLNVGNLLDKEYVASCNSLEYCYFGAERNVTATVSYQF</sequence>
<keyword evidence="5" id="KW-0410">Iron transport</keyword>
<gene>
    <name evidence="20" type="ORF">GCM10009038_24580</name>
</gene>
<dbReference type="Gene3D" id="2.170.130.10">
    <property type="entry name" value="TonB-dependent receptor, plug domain"/>
    <property type="match status" value="1"/>
</dbReference>
<dbReference type="CDD" id="cd01347">
    <property type="entry name" value="ligand_gated_channel"/>
    <property type="match status" value="1"/>
</dbReference>
<dbReference type="InterPro" id="IPR010917">
    <property type="entry name" value="TonB_rcpt_CS"/>
</dbReference>
<reference evidence="21" key="1">
    <citation type="journal article" date="2019" name="Int. J. Syst. Evol. Microbiol.">
        <title>The Global Catalogue of Microorganisms (GCM) 10K type strain sequencing project: providing services to taxonomists for standard genome sequencing and annotation.</title>
        <authorList>
            <consortium name="The Broad Institute Genomics Platform"/>
            <consortium name="The Broad Institute Genome Sequencing Center for Infectious Disease"/>
            <person name="Wu L."/>
            <person name="Ma J."/>
        </authorList>
    </citation>
    <scope>NUCLEOTIDE SEQUENCE [LARGE SCALE GENOMIC DNA]</scope>
    <source>
        <strain evidence="21">KCTC 32998</strain>
    </source>
</reference>
<dbReference type="InterPro" id="IPR012910">
    <property type="entry name" value="Plug_dom"/>
</dbReference>
<dbReference type="InterPro" id="IPR036942">
    <property type="entry name" value="Beta-barrel_TonB_sf"/>
</dbReference>